<dbReference type="EMBL" id="BBLT01000005">
    <property type="protein sequence ID" value="GAL85463.1"/>
    <property type="molecule type" value="Genomic_DNA"/>
</dbReference>
<dbReference type="InterPro" id="IPR011053">
    <property type="entry name" value="Single_hybrid_motif"/>
</dbReference>
<feature type="domain" description="Lipoyl-binding" evidence="1">
    <location>
        <begin position="4"/>
        <end position="43"/>
    </location>
</feature>
<dbReference type="SUPFAM" id="SSF51230">
    <property type="entry name" value="Single hybrid motif"/>
    <property type="match status" value="1"/>
</dbReference>
<dbReference type="Proteomes" id="UP000030185">
    <property type="component" value="Unassembled WGS sequence"/>
</dbReference>
<dbReference type="Pfam" id="PF00364">
    <property type="entry name" value="Biotin_lipoyl"/>
    <property type="match status" value="1"/>
</dbReference>
<protein>
    <recommendedName>
        <fullName evidence="1">Lipoyl-binding domain-containing protein</fullName>
    </recommendedName>
</protein>
<gene>
    <name evidence="2" type="ORF">MYP_2692</name>
</gene>
<evidence type="ECO:0000259" key="1">
    <source>
        <dbReference type="Pfam" id="PF00364"/>
    </source>
</evidence>
<evidence type="ECO:0000313" key="3">
    <source>
        <dbReference type="Proteomes" id="UP000030185"/>
    </source>
</evidence>
<evidence type="ECO:0000313" key="2">
    <source>
        <dbReference type="EMBL" id="GAL85463.1"/>
    </source>
</evidence>
<dbReference type="OrthoDB" id="9805770at2"/>
<keyword evidence="3" id="KW-1185">Reference proteome</keyword>
<organism evidence="2 3">
    <name type="scientific">Sporocytophaga myxococcoides</name>
    <dbReference type="NCBI Taxonomy" id="153721"/>
    <lineage>
        <taxon>Bacteria</taxon>
        <taxon>Pseudomonadati</taxon>
        <taxon>Bacteroidota</taxon>
        <taxon>Cytophagia</taxon>
        <taxon>Cytophagales</taxon>
        <taxon>Cytophagaceae</taxon>
        <taxon>Sporocytophaga</taxon>
    </lineage>
</organism>
<dbReference type="AlphaFoldDB" id="A0A098LH14"/>
<name>A0A098LH14_9BACT</name>
<dbReference type="Gene3D" id="2.40.50.100">
    <property type="match status" value="1"/>
</dbReference>
<dbReference type="STRING" id="153721.MYP_2692"/>
<reference evidence="2 3" key="1">
    <citation type="submission" date="2014-09" db="EMBL/GenBank/DDBJ databases">
        <title>Sporocytophaga myxococcoides PG-01 genome sequencing.</title>
        <authorList>
            <person name="Liu L."/>
            <person name="Gao P.J."/>
            <person name="Chen G.J."/>
            <person name="Wang L.S."/>
        </authorList>
    </citation>
    <scope>NUCLEOTIDE SEQUENCE [LARGE SCALE GENOMIC DNA]</scope>
    <source>
        <strain evidence="2 3">PG-01</strain>
    </source>
</reference>
<proteinExistence type="predicted"/>
<dbReference type="InterPro" id="IPR000089">
    <property type="entry name" value="Biotin_lipoyl"/>
</dbReference>
<sequence>MVVKITHWKKKIGDHIRENEKLVSCETNKVQIELNADTDGILVFRAEKNRELIQGDIFAIVADKYVDLEEFTF</sequence>
<accession>A0A098LH14</accession>
<comment type="caution">
    <text evidence="2">The sequence shown here is derived from an EMBL/GenBank/DDBJ whole genome shotgun (WGS) entry which is preliminary data.</text>
</comment>